<feature type="domain" description="RanBD1" evidence="2">
    <location>
        <begin position="356"/>
        <end position="438"/>
    </location>
</feature>
<feature type="compositionally biased region" description="Polar residues" evidence="1">
    <location>
        <begin position="312"/>
        <end position="322"/>
    </location>
</feature>
<name>A0A167S6V1_CALVF</name>
<dbReference type="InterPro" id="IPR000156">
    <property type="entry name" value="Ran_bind_dom"/>
</dbReference>
<dbReference type="Pfam" id="PF00638">
    <property type="entry name" value="Ran_BP1"/>
    <property type="match status" value="1"/>
</dbReference>
<feature type="region of interest" description="Disordered" evidence="1">
    <location>
        <begin position="309"/>
        <end position="330"/>
    </location>
</feature>
<evidence type="ECO:0000313" key="3">
    <source>
        <dbReference type="EMBL" id="KZP01630.1"/>
    </source>
</evidence>
<protein>
    <recommendedName>
        <fullName evidence="2">RanBD1 domain-containing protein</fullName>
    </recommendedName>
</protein>
<accession>A0A167S6V1</accession>
<proteinExistence type="predicted"/>
<dbReference type="SUPFAM" id="SSF50729">
    <property type="entry name" value="PH domain-like"/>
    <property type="match status" value="1"/>
</dbReference>
<sequence length="443" mass="46571">MESPTRAGRMKRKLSNEQEREDEAGRPSAGMKRPRDGSLDRPPSLSDAPGALDTDRKETGGSPVSLKAKDEESLAKVSPTLQPVVRNDDVVNAMTVDLKAPPLKRKHSAVDTGDDVTERPTGIPRREDESIAEEQSGKEEPLAPMDEAPDTTTNTEASAKPAEPVPQVTVLDAQAEKLITKPFVNGFAAWKQGGLGTFTPYSFGSPASRSPSAFGATSLDKSSGAGATGFGGTPSNAFGASSANVLSSITSPTPPPSNSNPLAGKIPSSTNGFEGFAARNPLNFLAKSPVGENIDTLPKIDAFKGFTPRSFGATQESGSSGSRDIFGQPKTTPFQENALAQTGTTLTATAPALGAAADPFTYVPEKEEDVFGRKRSGTPQAEPTVKGDRSVGEGEEDEDTISKERAVLYYVTKEGSYQKRGVGTVKLNVGRTDGKARLSKDLL</sequence>
<feature type="region of interest" description="Disordered" evidence="1">
    <location>
        <begin position="247"/>
        <end position="266"/>
    </location>
</feature>
<dbReference type="InterPro" id="IPR011993">
    <property type="entry name" value="PH-like_dom_sf"/>
</dbReference>
<feature type="region of interest" description="Disordered" evidence="1">
    <location>
        <begin position="1"/>
        <end position="164"/>
    </location>
</feature>
<evidence type="ECO:0000259" key="2">
    <source>
        <dbReference type="PROSITE" id="PS50196"/>
    </source>
</evidence>
<evidence type="ECO:0000313" key="4">
    <source>
        <dbReference type="Proteomes" id="UP000076738"/>
    </source>
</evidence>
<dbReference type="Gene3D" id="2.30.29.30">
    <property type="entry name" value="Pleckstrin-homology domain (PH domain)/Phosphotyrosine-binding domain (PTB)"/>
    <property type="match status" value="1"/>
</dbReference>
<dbReference type="PROSITE" id="PS50196">
    <property type="entry name" value="RANBD1"/>
    <property type="match status" value="1"/>
</dbReference>
<dbReference type="Proteomes" id="UP000076738">
    <property type="component" value="Unassembled WGS sequence"/>
</dbReference>
<reference evidence="3 4" key="1">
    <citation type="journal article" date="2016" name="Mol. Biol. Evol.">
        <title>Comparative Genomics of Early-Diverging Mushroom-Forming Fungi Provides Insights into the Origins of Lignocellulose Decay Capabilities.</title>
        <authorList>
            <person name="Nagy L.G."/>
            <person name="Riley R."/>
            <person name="Tritt A."/>
            <person name="Adam C."/>
            <person name="Daum C."/>
            <person name="Floudas D."/>
            <person name="Sun H."/>
            <person name="Yadav J.S."/>
            <person name="Pangilinan J."/>
            <person name="Larsson K.H."/>
            <person name="Matsuura K."/>
            <person name="Barry K."/>
            <person name="Labutti K."/>
            <person name="Kuo R."/>
            <person name="Ohm R.A."/>
            <person name="Bhattacharya S.S."/>
            <person name="Shirouzu T."/>
            <person name="Yoshinaga Y."/>
            <person name="Martin F.M."/>
            <person name="Grigoriev I.V."/>
            <person name="Hibbett D.S."/>
        </authorList>
    </citation>
    <scope>NUCLEOTIDE SEQUENCE [LARGE SCALE GENOMIC DNA]</scope>
    <source>
        <strain evidence="3 4">TUFC12733</strain>
    </source>
</reference>
<evidence type="ECO:0000256" key="1">
    <source>
        <dbReference type="SAM" id="MobiDB-lite"/>
    </source>
</evidence>
<dbReference type="AlphaFoldDB" id="A0A167S6V1"/>
<keyword evidence="4" id="KW-1185">Reference proteome</keyword>
<feature type="compositionally biased region" description="Basic and acidic residues" evidence="1">
    <location>
        <begin position="124"/>
        <end position="141"/>
    </location>
</feature>
<dbReference type="EMBL" id="KV417266">
    <property type="protein sequence ID" value="KZP01630.1"/>
    <property type="molecule type" value="Genomic_DNA"/>
</dbReference>
<gene>
    <name evidence="3" type="ORF">CALVIDRAFT_13187</name>
</gene>
<feature type="region of interest" description="Disordered" evidence="1">
    <location>
        <begin position="367"/>
        <end position="402"/>
    </location>
</feature>
<organism evidence="3 4">
    <name type="scientific">Calocera viscosa (strain TUFC12733)</name>
    <dbReference type="NCBI Taxonomy" id="1330018"/>
    <lineage>
        <taxon>Eukaryota</taxon>
        <taxon>Fungi</taxon>
        <taxon>Dikarya</taxon>
        <taxon>Basidiomycota</taxon>
        <taxon>Agaricomycotina</taxon>
        <taxon>Dacrymycetes</taxon>
        <taxon>Dacrymycetales</taxon>
        <taxon>Dacrymycetaceae</taxon>
        <taxon>Calocera</taxon>
    </lineage>
</organism>
<dbReference type="OrthoDB" id="185618at2759"/>